<accession>A0A1B6MA18</accession>
<dbReference type="AlphaFoldDB" id="A0A1B6MA18"/>
<organism evidence="1">
    <name type="scientific">Graphocephala atropunctata</name>
    <dbReference type="NCBI Taxonomy" id="36148"/>
    <lineage>
        <taxon>Eukaryota</taxon>
        <taxon>Metazoa</taxon>
        <taxon>Ecdysozoa</taxon>
        <taxon>Arthropoda</taxon>
        <taxon>Hexapoda</taxon>
        <taxon>Insecta</taxon>
        <taxon>Pterygota</taxon>
        <taxon>Neoptera</taxon>
        <taxon>Paraneoptera</taxon>
        <taxon>Hemiptera</taxon>
        <taxon>Auchenorrhyncha</taxon>
        <taxon>Membracoidea</taxon>
        <taxon>Cicadellidae</taxon>
        <taxon>Cicadellinae</taxon>
        <taxon>Cicadellini</taxon>
        <taxon>Graphocephala</taxon>
    </lineage>
</organism>
<evidence type="ECO:0000313" key="1">
    <source>
        <dbReference type="EMBL" id="JAT32768.1"/>
    </source>
</evidence>
<dbReference type="EMBL" id="GEBQ01007209">
    <property type="protein sequence ID" value="JAT32768.1"/>
    <property type="molecule type" value="Transcribed_RNA"/>
</dbReference>
<name>A0A1B6MA18_9HEMI</name>
<sequence length="114" mass="12239">MAARAGQEAVEVVDAGGLLQFAVPGRPEGALFLARVHAVRPLAALAPTPGTAANKMEKRLCVPQTHLLTSHDATLQDFNLGIQRPNVNLWIIILNNAKFCSVKSIKVELASLIY</sequence>
<reference evidence="1" key="1">
    <citation type="submission" date="2015-11" db="EMBL/GenBank/DDBJ databases">
        <title>De novo transcriptome assembly of four potential Pierce s Disease insect vectors from Arizona vineyards.</title>
        <authorList>
            <person name="Tassone E.E."/>
        </authorList>
    </citation>
    <scope>NUCLEOTIDE SEQUENCE</scope>
</reference>
<gene>
    <name evidence="1" type="ORF">g.17872</name>
</gene>
<protein>
    <submittedName>
        <fullName evidence="1">Uncharacterized protein</fullName>
    </submittedName>
</protein>
<proteinExistence type="predicted"/>